<evidence type="ECO:0000313" key="2">
    <source>
        <dbReference type="Proteomes" id="UP000593576"/>
    </source>
</evidence>
<name>A0A7J9MKT2_GOSSC</name>
<dbReference type="AlphaFoldDB" id="A0A7J9MKT2"/>
<reference evidence="1 2" key="1">
    <citation type="journal article" date="2019" name="Genome Biol. Evol.">
        <title>Insights into the evolution of the New World diploid cottons (Gossypium, subgenus Houzingenia) based on genome sequencing.</title>
        <authorList>
            <person name="Grover C.E."/>
            <person name="Arick M.A. 2nd"/>
            <person name="Thrash A."/>
            <person name="Conover J.L."/>
            <person name="Sanders W.S."/>
            <person name="Peterson D.G."/>
            <person name="Frelichowski J.E."/>
            <person name="Scheffler J.A."/>
            <person name="Scheffler B.E."/>
            <person name="Wendel J.F."/>
        </authorList>
    </citation>
    <scope>NUCLEOTIDE SEQUENCE [LARGE SCALE GENOMIC DNA]</scope>
    <source>
        <strain evidence="1">1</strain>
        <tissue evidence="1">Leaf</tissue>
    </source>
</reference>
<dbReference type="Proteomes" id="UP000593576">
    <property type="component" value="Unassembled WGS sequence"/>
</dbReference>
<dbReference type="EMBL" id="JABFAF010000011">
    <property type="protein sequence ID" value="MBA0871743.1"/>
    <property type="molecule type" value="Genomic_DNA"/>
</dbReference>
<accession>A0A7J9MKT2</accession>
<proteinExistence type="predicted"/>
<dbReference type="OrthoDB" id="1931453at2759"/>
<comment type="caution">
    <text evidence="1">The sequence shown here is derived from an EMBL/GenBank/DDBJ whole genome shotgun (WGS) entry which is preliminary data.</text>
</comment>
<protein>
    <submittedName>
        <fullName evidence="1">Uncharacterized protein</fullName>
    </submittedName>
</protein>
<gene>
    <name evidence="1" type="ORF">Goshw_029596</name>
</gene>
<keyword evidence="2" id="KW-1185">Reference proteome</keyword>
<organism evidence="1 2">
    <name type="scientific">Gossypium schwendimanii</name>
    <name type="common">Cotton</name>
    <dbReference type="NCBI Taxonomy" id="34291"/>
    <lineage>
        <taxon>Eukaryota</taxon>
        <taxon>Viridiplantae</taxon>
        <taxon>Streptophyta</taxon>
        <taxon>Embryophyta</taxon>
        <taxon>Tracheophyta</taxon>
        <taxon>Spermatophyta</taxon>
        <taxon>Magnoliopsida</taxon>
        <taxon>eudicotyledons</taxon>
        <taxon>Gunneridae</taxon>
        <taxon>Pentapetalae</taxon>
        <taxon>rosids</taxon>
        <taxon>malvids</taxon>
        <taxon>Malvales</taxon>
        <taxon>Malvaceae</taxon>
        <taxon>Malvoideae</taxon>
        <taxon>Gossypium</taxon>
    </lineage>
</organism>
<feature type="non-terminal residue" evidence="1">
    <location>
        <position position="32"/>
    </location>
</feature>
<evidence type="ECO:0000313" key="1">
    <source>
        <dbReference type="EMBL" id="MBA0871743.1"/>
    </source>
</evidence>
<sequence length="32" mass="3747">MSTKHVEQIQTIQAEQAIRKKTLLEEAESRFC</sequence>